<accession>A0A6C0KQU3</accession>
<proteinExistence type="predicted"/>
<dbReference type="AlphaFoldDB" id="A0A6C0KQU3"/>
<evidence type="ECO:0000256" key="1">
    <source>
        <dbReference type="SAM" id="MobiDB-lite"/>
    </source>
</evidence>
<dbReference type="EMBL" id="MN740968">
    <property type="protein sequence ID" value="QHU20385.1"/>
    <property type="molecule type" value="Genomic_DNA"/>
</dbReference>
<organism evidence="2">
    <name type="scientific">viral metagenome</name>
    <dbReference type="NCBI Taxonomy" id="1070528"/>
    <lineage>
        <taxon>unclassified sequences</taxon>
        <taxon>metagenomes</taxon>
        <taxon>organismal metagenomes</taxon>
    </lineage>
</organism>
<protein>
    <submittedName>
        <fullName evidence="2">Uncharacterized protein</fullName>
    </submittedName>
</protein>
<evidence type="ECO:0000313" key="2">
    <source>
        <dbReference type="EMBL" id="QHU20385.1"/>
    </source>
</evidence>
<feature type="compositionally biased region" description="Basic and acidic residues" evidence="1">
    <location>
        <begin position="10"/>
        <end position="21"/>
    </location>
</feature>
<reference evidence="2" key="1">
    <citation type="journal article" date="2020" name="Nature">
        <title>Giant virus diversity and host interactions through global metagenomics.</title>
        <authorList>
            <person name="Schulz F."/>
            <person name="Roux S."/>
            <person name="Paez-Espino D."/>
            <person name="Jungbluth S."/>
            <person name="Walsh D.A."/>
            <person name="Denef V.J."/>
            <person name="McMahon K.D."/>
            <person name="Konstantinidis K.T."/>
            <person name="Eloe-Fadrosh E.A."/>
            <person name="Kyrpides N.C."/>
            <person name="Woyke T."/>
        </authorList>
    </citation>
    <scope>NUCLEOTIDE SEQUENCE</scope>
    <source>
        <strain evidence="2">GVMAG-S-3300013093-109</strain>
    </source>
</reference>
<name>A0A6C0KQU3_9ZZZZ</name>
<sequence>MSRGSATKGWAKEKPSQKERTEMLRKCGTKCFLGPKKSFPICTRKTCKINRRGVQSAYIRAREWKHTTVAKKAKKLLRKTLKK</sequence>
<feature type="region of interest" description="Disordered" evidence="1">
    <location>
        <begin position="1"/>
        <end position="21"/>
    </location>
</feature>